<accession>A0A173VUB9</accession>
<evidence type="ECO:0000313" key="2">
    <source>
        <dbReference type="Proteomes" id="UP000095673"/>
    </source>
</evidence>
<organism evidence="1 2">
    <name type="scientific">Agathobacter rectalis</name>
    <dbReference type="NCBI Taxonomy" id="39491"/>
    <lineage>
        <taxon>Bacteria</taxon>
        <taxon>Bacillati</taxon>
        <taxon>Bacillota</taxon>
        <taxon>Clostridia</taxon>
        <taxon>Lachnospirales</taxon>
        <taxon>Lachnospiraceae</taxon>
        <taxon>Agathobacter</taxon>
    </lineage>
</organism>
<protein>
    <submittedName>
        <fullName evidence="1">Uncharacterized protein</fullName>
    </submittedName>
</protein>
<reference evidence="1 2" key="1">
    <citation type="submission" date="2015-09" db="EMBL/GenBank/DDBJ databases">
        <authorList>
            <consortium name="Pathogen Informatics"/>
        </authorList>
    </citation>
    <scope>NUCLEOTIDE SEQUENCE [LARGE SCALE GENOMIC DNA]</scope>
    <source>
        <strain evidence="1 2">2789STDY5834968</strain>
    </source>
</reference>
<dbReference type="Proteomes" id="UP000095673">
    <property type="component" value="Unassembled WGS sequence"/>
</dbReference>
<evidence type="ECO:0000313" key="1">
    <source>
        <dbReference type="EMBL" id="CUN30852.1"/>
    </source>
</evidence>
<dbReference type="EMBL" id="CYXM01000043">
    <property type="protein sequence ID" value="CUN30852.1"/>
    <property type="molecule type" value="Genomic_DNA"/>
</dbReference>
<name>A0A173VUB9_9FIRM</name>
<dbReference type="AlphaFoldDB" id="A0A173VUB9"/>
<sequence length="43" mass="5259">MEDYYSDTEDNSKVKNFLSNMSVFTRWYSYETGINDRFGDYLR</sequence>
<dbReference type="RefSeq" id="WP_306723562.1">
    <property type="nucleotide sequence ID" value="NZ_CP143947.1"/>
</dbReference>
<proteinExistence type="predicted"/>
<gene>
    <name evidence="1" type="ORF">ERS852580_03593</name>
</gene>